<gene>
    <name evidence="10" type="ORF">IAB93_00770</name>
</gene>
<comment type="similarity">
    <text evidence="6">Belongs to the ABC-4 integral membrane protein family.</text>
</comment>
<feature type="domain" description="MacB-like periplasmic core" evidence="9">
    <location>
        <begin position="19"/>
        <end position="231"/>
    </location>
</feature>
<keyword evidence="4 7" id="KW-1133">Transmembrane helix</keyword>
<evidence type="ECO:0000313" key="11">
    <source>
        <dbReference type="Proteomes" id="UP000823597"/>
    </source>
</evidence>
<dbReference type="PANTHER" id="PTHR30572:SF4">
    <property type="entry name" value="ABC TRANSPORTER PERMEASE YTRF"/>
    <property type="match status" value="1"/>
</dbReference>
<dbReference type="InterPro" id="IPR025857">
    <property type="entry name" value="MacB_PCD"/>
</dbReference>
<dbReference type="EMBL" id="JADIME010000010">
    <property type="protein sequence ID" value="MBO8464512.1"/>
    <property type="molecule type" value="Genomic_DNA"/>
</dbReference>
<feature type="domain" description="ABC3 transporter permease C-terminal" evidence="8">
    <location>
        <begin position="286"/>
        <end position="411"/>
    </location>
</feature>
<evidence type="ECO:0000256" key="3">
    <source>
        <dbReference type="ARBA" id="ARBA00022692"/>
    </source>
</evidence>
<organism evidence="10 11">
    <name type="scientific">Candidatus Merdivivens pullistercoris</name>
    <dbReference type="NCBI Taxonomy" id="2840873"/>
    <lineage>
        <taxon>Bacteria</taxon>
        <taxon>Pseudomonadati</taxon>
        <taxon>Bacteroidota</taxon>
        <taxon>Bacteroidia</taxon>
        <taxon>Bacteroidales</taxon>
        <taxon>Muribaculaceae</taxon>
        <taxon>Muribaculaceae incertae sedis</taxon>
        <taxon>Candidatus Merdivivens</taxon>
    </lineage>
</organism>
<accession>A0A9D9I295</accession>
<proteinExistence type="inferred from homology"/>
<keyword evidence="2" id="KW-1003">Cell membrane</keyword>
<reference evidence="10" key="2">
    <citation type="journal article" date="2021" name="PeerJ">
        <title>Extensive microbial diversity within the chicken gut microbiome revealed by metagenomics and culture.</title>
        <authorList>
            <person name="Gilroy R."/>
            <person name="Ravi A."/>
            <person name="Getino M."/>
            <person name="Pursley I."/>
            <person name="Horton D.L."/>
            <person name="Alikhan N.F."/>
            <person name="Baker D."/>
            <person name="Gharbi K."/>
            <person name="Hall N."/>
            <person name="Watson M."/>
            <person name="Adriaenssens E.M."/>
            <person name="Foster-Nyarko E."/>
            <person name="Jarju S."/>
            <person name="Secka A."/>
            <person name="Antonio M."/>
            <person name="Oren A."/>
            <person name="Chaudhuri R.R."/>
            <person name="La Ragione R."/>
            <person name="Hildebrand F."/>
            <person name="Pallen M.J."/>
        </authorList>
    </citation>
    <scope>NUCLEOTIDE SEQUENCE</scope>
    <source>
        <strain evidence="10">10037</strain>
    </source>
</reference>
<evidence type="ECO:0000313" key="10">
    <source>
        <dbReference type="EMBL" id="MBO8464512.1"/>
    </source>
</evidence>
<keyword evidence="3 7" id="KW-0812">Transmembrane</keyword>
<feature type="transmembrane region" description="Helical" evidence="7">
    <location>
        <begin position="20"/>
        <end position="44"/>
    </location>
</feature>
<dbReference type="AlphaFoldDB" id="A0A9D9I295"/>
<dbReference type="PANTHER" id="PTHR30572">
    <property type="entry name" value="MEMBRANE COMPONENT OF TRANSPORTER-RELATED"/>
    <property type="match status" value="1"/>
</dbReference>
<dbReference type="InterPro" id="IPR003838">
    <property type="entry name" value="ABC3_permease_C"/>
</dbReference>
<comment type="caution">
    <text evidence="10">The sequence shown here is derived from an EMBL/GenBank/DDBJ whole genome shotgun (WGS) entry which is preliminary data.</text>
</comment>
<feature type="transmembrane region" description="Helical" evidence="7">
    <location>
        <begin position="282"/>
        <end position="307"/>
    </location>
</feature>
<evidence type="ECO:0000256" key="6">
    <source>
        <dbReference type="ARBA" id="ARBA00038076"/>
    </source>
</evidence>
<evidence type="ECO:0000256" key="7">
    <source>
        <dbReference type="SAM" id="Phobius"/>
    </source>
</evidence>
<protein>
    <submittedName>
        <fullName evidence="10">ABC transporter permease</fullName>
    </submittedName>
</protein>
<evidence type="ECO:0000256" key="1">
    <source>
        <dbReference type="ARBA" id="ARBA00004651"/>
    </source>
</evidence>
<name>A0A9D9I295_9BACT</name>
<dbReference type="GO" id="GO:0005886">
    <property type="term" value="C:plasma membrane"/>
    <property type="evidence" value="ECO:0007669"/>
    <property type="project" value="UniProtKB-SubCell"/>
</dbReference>
<dbReference type="Proteomes" id="UP000823597">
    <property type="component" value="Unassembled WGS sequence"/>
</dbReference>
<sequence>MRELLIEIFESLRKNRLRTFLTGFSVAWGIFMLVVLLGAGNGLMHGMLANFGSMMVNSGQIWGGYTSVGYGGFDKYRWVTMDGKDLEIIRNEFSDYVTDNICPQKYFTYDTAAFKTRTMEVSLRGVVPGYMAISGSKLSKGRYINDLDMKLKRKSCVIDENLEKVLFKDGEDPVGKRIFIGKFTYTVVGVVKNEGYGAYSEVLVPFDTGVLLYSGGDNSVSNIVFEFRSGIGEKDVALFEQLLRERLSKRHGFSPDDVNAFYISNNMQFYKELMTVFRALDIFIWMIGFGTLFAGIVGVSNIMLVSVRERTAEIGIRKALGASPRSVVMMVIVEAVTITALFGYIGMCLGVGTMEGLNAYLVSRGDVYAGTIFEGADIFKDPTVEIPIVLSATIVLVISGIIAGYIPARKAAMVKTIDALRDGI</sequence>
<dbReference type="Pfam" id="PF02687">
    <property type="entry name" value="FtsX"/>
    <property type="match status" value="1"/>
</dbReference>
<feature type="transmembrane region" description="Helical" evidence="7">
    <location>
        <begin position="327"/>
        <end position="352"/>
    </location>
</feature>
<keyword evidence="5 7" id="KW-0472">Membrane</keyword>
<reference evidence="10" key="1">
    <citation type="submission" date="2020-10" db="EMBL/GenBank/DDBJ databases">
        <authorList>
            <person name="Gilroy R."/>
        </authorList>
    </citation>
    <scope>NUCLEOTIDE SEQUENCE</scope>
    <source>
        <strain evidence="10">10037</strain>
    </source>
</reference>
<feature type="transmembrane region" description="Helical" evidence="7">
    <location>
        <begin position="386"/>
        <end position="406"/>
    </location>
</feature>
<evidence type="ECO:0000256" key="4">
    <source>
        <dbReference type="ARBA" id="ARBA00022989"/>
    </source>
</evidence>
<dbReference type="GO" id="GO:0022857">
    <property type="term" value="F:transmembrane transporter activity"/>
    <property type="evidence" value="ECO:0007669"/>
    <property type="project" value="TreeGrafter"/>
</dbReference>
<evidence type="ECO:0000256" key="2">
    <source>
        <dbReference type="ARBA" id="ARBA00022475"/>
    </source>
</evidence>
<evidence type="ECO:0000256" key="5">
    <source>
        <dbReference type="ARBA" id="ARBA00023136"/>
    </source>
</evidence>
<evidence type="ECO:0000259" key="8">
    <source>
        <dbReference type="Pfam" id="PF02687"/>
    </source>
</evidence>
<comment type="subcellular location">
    <subcellularLocation>
        <location evidence="1">Cell membrane</location>
        <topology evidence="1">Multi-pass membrane protein</topology>
    </subcellularLocation>
</comment>
<dbReference type="InterPro" id="IPR050250">
    <property type="entry name" value="Macrolide_Exporter_MacB"/>
</dbReference>
<evidence type="ECO:0000259" key="9">
    <source>
        <dbReference type="Pfam" id="PF12704"/>
    </source>
</evidence>
<dbReference type="Pfam" id="PF12704">
    <property type="entry name" value="MacB_PCD"/>
    <property type="match status" value="1"/>
</dbReference>